<evidence type="ECO:0000313" key="2">
    <source>
        <dbReference type="EMBL" id="MET9849701.1"/>
    </source>
</evidence>
<sequence length="133" mass="13453">MSLTSPHRGRTTLAMGSACVLLTLVGCSNGDSTSPATASTSSAATSAGPGGARVVIENFTFGPANLKVRPGTKVTVVNRDSEAHTVTATEDKVFDTGNITGGATVTFTAPSTPGSYSYLCTLHPNMKGTLTVT</sequence>
<dbReference type="PANTHER" id="PTHR36507:SF1">
    <property type="entry name" value="BLL1555 PROTEIN"/>
    <property type="match status" value="1"/>
</dbReference>
<dbReference type="Proteomes" id="UP001550210">
    <property type="component" value="Unassembled WGS sequence"/>
</dbReference>
<dbReference type="InterPro" id="IPR052721">
    <property type="entry name" value="ET_Amicyanin"/>
</dbReference>
<comment type="caution">
    <text evidence="2">The sequence shown here is derived from an EMBL/GenBank/DDBJ whole genome shotgun (WGS) entry which is preliminary data.</text>
</comment>
<dbReference type="SUPFAM" id="SSF49503">
    <property type="entry name" value="Cupredoxins"/>
    <property type="match status" value="1"/>
</dbReference>
<dbReference type="PANTHER" id="PTHR36507">
    <property type="entry name" value="BLL1555 PROTEIN"/>
    <property type="match status" value="1"/>
</dbReference>
<accession>A0ABV2V793</accession>
<dbReference type="Gene3D" id="2.60.40.420">
    <property type="entry name" value="Cupredoxins - blue copper proteins"/>
    <property type="match status" value="1"/>
</dbReference>
<feature type="domain" description="EfeO-type cupredoxin-like" evidence="1">
    <location>
        <begin position="41"/>
        <end position="132"/>
    </location>
</feature>
<dbReference type="EMBL" id="JBEXPZ010000057">
    <property type="protein sequence ID" value="MET9849701.1"/>
    <property type="molecule type" value="Genomic_DNA"/>
</dbReference>
<protein>
    <submittedName>
        <fullName evidence="2">Cupredoxin domain-containing protein</fullName>
    </submittedName>
</protein>
<dbReference type="InterPro" id="IPR008972">
    <property type="entry name" value="Cupredoxin"/>
</dbReference>
<name>A0ABV2V793_9ACTN</name>
<organism evidence="2 3">
    <name type="scientific">Streptomyces ossamyceticus</name>
    <dbReference type="NCBI Taxonomy" id="249581"/>
    <lineage>
        <taxon>Bacteria</taxon>
        <taxon>Bacillati</taxon>
        <taxon>Actinomycetota</taxon>
        <taxon>Actinomycetes</taxon>
        <taxon>Kitasatosporales</taxon>
        <taxon>Streptomycetaceae</taxon>
        <taxon>Streptomyces</taxon>
    </lineage>
</organism>
<proteinExistence type="predicted"/>
<gene>
    <name evidence="2" type="ORF">ABZZ21_35185</name>
</gene>
<dbReference type="RefSeq" id="WP_355402394.1">
    <property type="nucleotide sequence ID" value="NZ_JBEGHN010000002.1"/>
</dbReference>
<keyword evidence="3" id="KW-1185">Reference proteome</keyword>
<reference evidence="2 3" key="1">
    <citation type="submission" date="2024-06" db="EMBL/GenBank/DDBJ databases">
        <title>The Natural Products Discovery Center: Release of the First 8490 Sequenced Strains for Exploring Actinobacteria Biosynthetic Diversity.</title>
        <authorList>
            <person name="Kalkreuter E."/>
            <person name="Kautsar S.A."/>
            <person name="Yang D."/>
            <person name="Bader C.D."/>
            <person name="Teijaro C.N."/>
            <person name="Fluegel L."/>
            <person name="Davis C.M."/>
            <person name="Simpson J.R."/>
            <person name="Lauterbach L."/>
            <person name="Steele A.D."/>
            <person name="Gui C."/>
            <person name="Meng S."/>
            <person name="Li G."/>
            <person name="Viehrig K."/>
            <person name="Ye F."/>
            <person name="Su P."/>
            <person name="Kiefer A.F."/>
            <person name="Nichols A."/>
            <person name="Cepeda A.J."/>
            <person name="Yan W."/>
            <person name="Fan B."/>
            <person name="Jiang Y."/>
            <person name="Adhikari A."/>
            <person name="Zheng C.-J."/>
            <person name="Schuster L."/>
            <person name="Cowan T.M."/>
            <person name="Smanski M.J."/>
            <person name="Chevrette M.G."/>
            <person name="De Carvalho L.P.S."/>
            <person name="Shen B."/>
        </authorList>
    </citation>
    <scope>NUCLEOTIDE SEQUENCE [LARGE SCALE GENOMIC DNA]</scope>
    <source>
        <strain evidence="2 3">NPDC006434</strain>
    </source>
</reference>
<evidence type="ECO:0000313" key="3">
    <source>
        <dbReference type="Proteomes" id="UP001550210"/>
    </source>
</evidence>
<dbReference type="InterPro" id="IPR028096">
    <property type="entry name" value="EfeO_Cupredoxin"/>
</dbReference>
<evidence type="ECO:0000259" key="1">
    <source>
        <dbReference type="Pfam" id="PF13473"/>
    </source>
</evidence>
<dbReference type="Pfam" id="PF13473">
    <property type="entry name" value="Cupredoxin_1"/>
    <property type="match status" value="1"/>
</dbReference>